<dbReference type="EMBL" id="JACBZX010000001">
    <property type="protein sequence ID" value="NYG36722.1"/>
    <property type="molecule type" value="Genomic_DNA"/>
</dbReference>
<comment type="caution">
    <text evidence="1">The sequence shown here is derived from an EMBL/GenBank/DDBJ whole genome shotgun (WGS) entry which is preliminary data.</text>
</comment>
<sequence>MTDDPGVTDAAYTDLFRRYLDGASDAQSFRRDFYALMQCDARIGDTVRYAILQRVFFAGEDLVLDADLLVGEGRDDDEIDEPTFRRRIAAAARDLVRRPDDWESQHRA</sequence>
<gene>
    <name evidence="1" type="ORF">BJY28_001191</name>
</gene>
<dbReference type="Proteomes" id="UP000592181">
    <property type="component" value="Unassembled WGS sequence"/>
</dbReference>
<organism evidence="1 2">
    <name type="scientific">Janibacter alkaliphilus</name>
    <dbReference type="NCBI Taxonomy" id="1069963"/>
    <lineage>
        <taxon>Bacteria</taxon>
        <taxon>Bacillati</taxon>
        <taxon>Actinomycetota</taxon>
        <taxon>Actinomycetes</taxon>
        <taxon>Micrococcales</taxon>
        <taxon>Intrasporangiaceae</taxon>
        <taxon>Janibacter</taxon>
    </lineage>
</organism>
<reference evidence="1 2" key="1">
    <citation type="submission" date="2020-07" db="EMBL/GenBank/DDBJ databases">
        <title>Sequencing the genomes of 1000 actinobacteria strains.</title>
        <authorList>
            <person name="Klenk H.-P."/>
        </authorList>
    </citation>
    <scope>NUCLEOTIDE SEQUENCE [LARGE SCALE GENOMIC DNA]</scope>
    <source>
        <strain evidence="1 2">DSM 24723</strain>
    </source>
</reference>
<dbReference type="AlphaFoldDB" id="A0A852X089"/>
<protein>
    <recommendedName>
        <fullName evidence="3">Colicin D immunity protein domain-containing protein</fullName>
    </recommendedName>
</protein>
<accession>A0A852X089</accession>
<keyword evidence="2" id="KW-1185">Reference proteome</keyword>
<evidence type="ECO:0000313" key="1">
    <source>
        <dbReference type="EMBL" id="NYG36722.1"/>
    </source>
</evidence>
<name>A0A852X089_9MICO</name>
<dbReference type="RefSeq" id="WP_179462181.1">
    <property type="nucleotide sequence ID" value="NZ_JACBZX010000001.1"/>
</dbReference>
<evidence type="ECO:0000313" key="2">
    <source>
        <dbReference type="Proteomes" id="UP000592181"/>
    </source>
</evidence>
<evidence type="ECO:0008006" key="3">
    <source>
        <dbReference type="Google" id="ProtNLM"/>
    </source>
</evidence>
<proteinExistence type="predicted"/>